<dbReference type="GO" id="GO:2000134">
    <property type="term" value="P:negative regulation of G1/S transition of mitotic cell cycle"/>
    <property type="evidence" value="ECO:0007669"/>
    <property type="project" value="TreeGrafter"/>
</dbReference>
<organism evidence="8 9">
    <name type="scientific">Lottia gigantea</name>
    <name type="common">Giant owl limpet</name>
    <dbReference type="NCBI Taxonomy" id="225164"/>
    <lineage>
        <taxon>Eukaryota</taxon>
        <taxon>Metazoa</taxon>
        <taxon>Spiralia</taxon>
        <taxon>Lophotrochozoa</taxon>
        <taxon>Mollusca</taxon>
        <taxon>Gastropoda</taxon>
        <taxon>Patellogastropoda</taxon>
        <taxon>Lottioidea</taxon>
        <taxon>Lottiidae</taxon>
        <taxon>Lottia</taxon>
    </lineage>
</organism>
<dbReference type="OMA" id="QVAYNNE"/>
<proteinExistence type="inferred from homology"/>
<dbReference type="PROSITE" id="PS50096">
    <property type="entry name" value="IQ"/>
    <property type="match status" value="1"/>
</dbReference>
<dbReference type="Gene3D" id="1.20.5.4820">
    <property type="match status" value="1"/>
</dbReference>
<dbReference type="RefSeq" id="XP_009044436.1">
    <property type="nucleotide sequence ID" value="XM_009046188.1"/>
</dbReference>
<dbReference type="Gene3D" id="1.25.40.20">
    <property type="entry name" value="Ankyrin repeat-containing domain"/>
    <property type="match status" value="2"/>
</dbReference>
<feature type="repeat" description="ANK" evidence="5">
    <location>
        <begin position="206"/>
        <end position="238"/>
    </location>
</feature>
<evidence type="ECO:0000256" key="6">
    <source>
        <dbReference type="PROSITE-ProRule" id="PRU00782"/>
    </source>
</evidence>
<dbReference type="PROSITE" id="PS51456">
    <property type="entry name" value="MYOSIN_MOTOR"/>
    <property type="match status" value="1"/>
</dbReference>
<evidence type="ECO:0000256" key="3">
    <source>
        <dbReference type="ARBA" id="ARBA00023123"/>
    </source>
</evidence>
<dbReference type="GO" id="GO:0043491">
    <property type="term" value="P:phosphatidylinositol 3-kinase/protein kinase B signal transduction"/>
    <property type="evidence" value="ECO:0007669"/>
    <property type="project" value="TreeGrafter"/>
</dbReference>
<dbReference type="GO" id="GO:0016459">
    <property type="term" value="C:myosin complex"/>
    <property type="evidence" value="ECO:0007669"/>
    <property type="project" value="UniProtKB-KW"/>
</dbReference>
<dbReference type="PROSITE" id="PS50088">
    <property type="entry name" value="ANK_REPEAT"/>
    <property type="match status" value="4"/>
</dbReference>
<dbReference type="SMART" id="SM00248">
    <property type="entry name" value="ANK"/>
    <property type="match status" value="4"/>
</dbReference>
<feature type="binding site" evidence="6">
    <location>
        <begin position="466"/>
        <end position="473"/>
    </location>
    <ligand>
        <name>ATP</name>
        <dbReference type="ChEBI" id="CHEBI:30616"/>
    </ligand>
</feature>
<feature type="repeat" description="ANK" evidence="5">
    <location>
        <begin position="173"/>
        <end position="205"/>
    </location>
</feature>
<dbReference type="SUPFAM" id="SSF52540">
    <property type="entry name" value="P-loop containing nucleoside triphosphate hydrolases"/>
    <property type="match status" value="1"/>
</dbReference>
<dbReference type="GO" id="GO:0005524">
    <property type="term" value="F:ATP binding"/>
    <property type="evidence" value="ECO:0007669"/>
    <property type="project" value="UniProtKB-UniRule"/>
</dbReference>
<reference evidence="8 9" key="1">
    <citation type="journal article" date="2013" name="Nature">
        <title>Insights into bilaterian evolution from three spiralian genomes.</title>
        <authorList>
            <person name="Simakov O."/>
            <person name="Marletaz F."/>
            <person name="Cho S.J."/>
            <person name="Edsinger-Gonzales E."/>
            <person name="Havlak P."/>
            <person name="Hellsten U."/>
            <person name="Kuo D.H."/>
            <person name="Larsson T."/>
            <person name="Lv J."/>
            <person name="Arendt D."/>
            <person name="Savage R."/>
            <person name="Osoegawa K."/>
            <person name="de Jong P."/>
            <person name="Grimwood J."/>
            <person name="Chapman J.A."/>
            <person name="Shapiro H."/>
            <person name="Aerts A."/>
            <person name="Otillar R.P."/>
            <person name="Terry A.Y."/>
            <person name="Boore J.L."/>
            <person name="Grigoriev I.V."/>
            <person name="Lindberg D.R."/>
            <person name="Seaver E.C."/>
            <person name="Weisblat D.A."/>
            <person name="Putnam N.H."/>
            <person name="Rokhsar D.S."/>
        </authorList>
    </citation>
    <scope>NUCLEOTIDE SEQUENCE [LARGE SCALE GENOMIC DNA]</scope>
</reference>
<feature type="domain" description="Myosin motor" evidence="7">
    <location>
        <begin position="372"/>
        <end position="1071"/>
    </location>
</feature>
<dbReference type="SMART" id="SM00242">
    <property type="entry name" value="MYSc"/>
    <property type="match status" value="1"/>
</dbReference>
<keyword evidence="6" id="KW-0009">Actin-binding</keyword>
<evidence type="ECO:0000313" key="8">
    <source>
        <dbReference type="EMBL" id="ESP04927.1"/>
    </source>
</evidence>
<feature type="repeat" description="ANK" evidence="5">
    <location>
        <begin position="44"/>
        <end position="76"/>
    </location>
</feature>
<dbReference type="PROSITE" id="PS50297">
    <property type="entry name" value="ANK_REP_REGION"/>
    <property type="match status" value="4"/>
</dbReference>
<dbReference type="Pfam" id="PF00063">
    <property type="entry name" value="Myosin_head"/>
    <property type="match status" value="1"/>
</dbReference>
<evidence type="ECO:0000256" key="4">
    <source>
        <dbReference type="ARBA" id="ARBA00023175"/>
    </source>
</evidence>
<feature type="region of interest" description="Actin-binding" evidence="6">
    <location>
        <begin position="949"/>
        <end position="971"/>
    </location>
</feature>
<dbReference type="GO" id="GO:0019903">
    <property type="term" value="F:protein phosphatase binding"/>
    <property type="evidence" value="ECO:0007669"/>
    <property type="project" value="TreeGrafter"/>
</dbReference>
<dbReference type="PANTHER" id="PTHR47335">
    <property type="entry name" value="UNCONVENTIONAL MYOSIN-XVI"/>
    <property type="match status" value="1"/>
</dbReference>
<dbReference type="CTD" id="20236953"/>
<keyword evidence="4 6" id="KW-0505">Motor protein</keyword>
<evidence type="ECO:0000256" key="2">
    <source>
        <dbReference type="ARBA" id="ARBA00022840"/>
    </source>
</evidence>
<dbReference type="Gene3D" id="1.20.58.530">
    <property type="match status" value="1"/>
</dbReference>
<keyword evidence="2 6" id="KW-0067">ATP-binding</keyword>
<name>V4BGF9_LOTGI</name>
<dbReference type="GO" id="GO:0048812">
    <property type="term" value="P:neuron projection morphogenesis"/>
    <property type="evidence" value="ECO:0007669"/>
    <property type="project" value="TreeGrafter"/>
</dbReference>
<keyword evidence="5" id="KW-0040">ANK repeat</keyword>
<dbReference type="PRINTS" id="PR00193">
    <property type="entry name" value="MYOSINHEAVY"/>
</dbReference>
<dbReference type="GO" id="GO:0003774">
    <property type="term" value="F:cytoskeletal motor activity"/>
    <property type="evidence" value="ECO:0007669"/>
    <property type="project" value="UniProtKB-UniRule"/>
</dbReference>
<dbReference type="InterPro" id="IPR036961">
    <property type="entry name" value="Kinesin_motor_dom_sf"/>
</dbReference>
<dbReference type="KEGG" id="lgi:LOTGIDRAFT_156167"/>
<evidence type="ECO:0000256" key="5">
    <source>
        <dbReference type="PROSITE-ProRule" id="PRU00023"/>
    </source>
</evidence>
<evidence type="ECO:0000259" key="7">
    <source>
        <dbReference type="PROSITE" id="PS51456"/>
    </source>
</evidence>
<dbReference type="InterPro" id="IPR001609">
    <property type="entry name" value="Myosin_head_motor_dom-like"/>
</dbReference>
<comment type="similarity">
    <text evidence="6">Belongs to the TRAFAC class myosin-kinesin ATPase superfamily. Myosin family.</text>
</comment>
<dbReference type="Proteomes" id="UP000030746">
    <property type="component" value="Unassembled WGS sequence"/>
</dbReference>
<dbReference type="EMBL" id="KB199651">
    <property type="protein sequence ID" value="ESP04927.1"/>
    <property type="molecule type" value="Genomic_DNA"/>
</dbReference>
<dbReference type="Gene3D" id="3.40.850.10">
    <property type="entry name" value="Kinesin motor domain"/>
    <property type="match status" value="1"/>
</dbReference>
<evidence type="ECO:0000313" key="9">
    <source>
        <dbReference type="Proteomes" id="UP000030746"/>
    </source>
</evidence>
<sequence>MGLPLPTPNLHLHLLVAGAINNPIIRYVLKLVKKGIDPNFTTGNGVSLLHKCCTEGNAIVAEILISQGADVNIKDDDWWTPLHTACHLDNTDLVQLLLNNGAEASILDVDGNFPIDHAPAKSESYNLLATHLEEKGLDSNELSELRIAASRYVCLEIQTFIDHGVDVSKPLFDGITWLHIVCANGYKKGLKLLLENQADVNAVDLNGWTPLHVAAKFNQLMVVKILLKCNARTDIAGIHGFRPVDVAATEEIQRLIDDHRKRRQCSETSETDFEEIEEEDAFLSKTVRPPELPLPKAEKFMEAQIRAQYLDDVPTRKTKMSEHESEKDFDHVSTILKVHPSEKVDWNFLFLNSHVHICFHSISAQGTLPSTGPSDDLTHLATLTERHILEILQERYKYNKIYTNIGEILIAVNPLQTLPYYSKQICHLYQNANILCRLPPHIYSNAEHALREMRASGRSQCCVIGGESGSGKTETCKFIVQHLIEVSKCQDINLLHKIHQINPLLEAFGNAQTLMNNNSSRYAKYLELKYCPQGKKLLGASLKEYLLEKSRVVNHGNQELNYHIFYWMLAGLTVEECRVNMIDKKKPYRYLGEDFSPQMTIENKQKFWEDISSLVTILAAILHLGNITFIPVDDGRAKIDNEEALKKVSSLLCIPSEDLQSALVEDVLITRGEQTLVYLTAPQASTGTDALAKSLYSRLFSWIVNGINQFVQPDEESSFSEFSLSISIIDLFGFENLQQNSFEQMCINVANEKLQLYFNQQVFQQELEDCKAEGIKTTASLYSSNDTVISLFLDKTCSIMSVLDEECSFPKASDRSLAAKIHQGPGDKYKKVYKSPRDGGPSFNVCHYAGTINYSLEGVLEKNRDKLRPYVTTTMKSSTKLIFRELFQTTLSAVGSLQTSVRQFSMKRKPEKSTKGLTKIVHRVKGTKPAKRLTRKPPATMAFHFRNSLNDLMIKLSSTKPHFIRCISPNTLKTPAVFIPSYVQIQLKYTGILETVKIRKNGFAVRVKFADFLGRYKYLHALRMLGNKKPLVESMMCKQILERWKVEGYQIGKTKVFLHPGHLEKLDSINSHFDKMVVKAQAVMRGCYVRKKMQLRYSKRERDASHIEILSFHVNRLQKRVYQYQTDLIKYDLESAKLQSKDEEQDALQALDDVFVDEVEYGRIWELSSSIDNADEIDENFKRYSTYLTAVHDPAELPFTRNSANNLEPITESGTNSENQALQEPNMYESIKDLDENQNPIPPPTKHKFVTSYYVNLPNHGKWSKNRQSDASSIKPEDSISIQGTILASSTISN</sequence>
<dbReference type="Gene3D" id="1.20.120.720">
    <property type="entry name" value="Myosin VI head, motor domain, U50 subdomain"/>
    <property type="match status" value="1"/>
</dbReference>
<dbReference type="SUPFAM" id="SSF48403">
    <property type="entry name" value="Ankyrin repeat"/>
    <property type="match status" value="1"/>
</dbReference>
<feature type="repeat" description="ANK" evidence="5">
    <location>
        <begin position="77"/>
        <end position="109"/>
    </location>
</feature>
<dbReference type="GeneID" id="20236953"/>
<keyword evidence="1 6" id="KW-0547">Nucleotide-binding</keyword>
<keyword evidence="3 6" id="KW-0518">Myosin</keyword>
<dbReference type="Gene3D" id="1.10.10.820">
    <property type="match status" value="1"/>
</dbReference>
<evidence type="ECO:0000256" key="1">
    <source>
        <dbReference type="ARBA" id="ARBA00022741"/>
    </source>
</evidence>
<dbReference type="HOGENOM" id="CLU_262002_0_0_1"/>
<dbReference type="PANTHER" id="PTHR47335:SF1">
    <property type="entry name" value="UNCONVENTIONAL MYOSIN-XVI"/>
    <property type="match status" value="1"/>
</dbReference>
<dbReference type="CDD" id="cd00124">
    <property type="entry name" value="MYSc"/>
    <property type="match status" value="1"/>
</dbReference>
<dbReference type="InterPro" id="IPR002110">
    <property type="entry name" value="Ankyrin_rpt"/>
</dbReference>
<dbReference type="OrthoDB" id="6108017at2759"/>
<dbReference type="GO" id="GO:0048471">
    <property type="term" value="C:perinuclear region of cytoplasm"/>
    <property type="evidence" value="ECO:0007669"/>
    <property type="project" value="TreeGrafter"/>
</dbReference>
<protein>
    <recommendedName>
        <fullName evidence="7">Myosin motor domain-containing protein</fullName>
    </recommendedName>
</protein>
<dbReference type="InterPro" id="IPR036770">
    <property type="entry name" value="Ankyrin_rpt-contain_sf"/>
</dbReference>
<keyword evidence="9" id="KW-1185">Reference proteome</keyword>
<accession>V4BGF9</accession>
<dbReference type="GO" id="GO:0005654">
    <property type="term" value="C:nucleoplasm"/>
    <property type="evidence" value="ECO:0007669"/>
    <property type="project" value="TreeGrafter"/>
</dbReference>
<gene>
    <name evidence="8" type="ORF">LOTGIDRAFT_156167</name>
</gene>
<dbReference type="Pfam" id="PF12796">
    <property type="entry name" value="Ank_2"/>
    <property type="match status" value="2"/>
</dbReference>
<dbReference type="InterPro" id="IPR027417">
    <property type="entry name" value="P-loop_NTPase"/>
</dbReference>
<dbReference type="GO" id="GO:0051015">
    <property type="term" value="F:actin filament binding"/>
    <property type="evidence" value="ECO:0007669"/>
    <property type="project" value="TreeGrafter"/>
</dbReference>
<dbReference type="InterPro" id="IPR052838">
    <property type="entry name" value="Myosin-XVI"/>
</dbReference>